<reference evidence="2" key="1">
    <citation type="journal article" date="2019" name="Int. J. Syst. Evol. Microbiol.">
        <title>The Global Catalogue of Microorganisms (GCM) 10K type strain sequencing project: providing services to taxonomists for standard genome sequencing and annotation.</title>
        <authorList>
            <consortium name="The Broad Institute Genomics Platform"/>
            <consortium name="The Broad Institute Genome Sequencing Center for Infectious Disease"/>
            <person name="Wu L."/>
            <person name="Ma J."/>
        </authorList>
    </citation>
    <scope>NUCLEOTIDE SEQUENCE [LARGE SCALE GENOMIC DNA]</scope>
    <source>
        <strain evidence="2">CCUG 60523</strain>
    </source>
</reference>
<evidence type="ECO:0000313" key="2">
    <source>
        <dbReference type="Proteomes" id="UP001595805"/>
    </source>
</evidence>
<sequence>MKISSALGDFKIIQTASNKDELLILGSWNDLVKSFDSTRAFMVCRDTQLFGVYLCKQECVEFMTKAIQQIDTQCWEGQNKTSALEHSKYLA</sequence>
<keyword evidence="2" id="KW-1185">Reference proteome</keyword>
<proteinExistence type="predicted"/>
<gene>
    <name evidence="1" type="ORF">ACFOSV_04985</name>
</gene>
<accession>A0ABV8AP55</accession>
<protein>
    <submittedName>
        <fullName evidence="1">Uncharacterized protein</fullName>
    </submittedName>
</protein>
<dbReference type="RefSeq" id="WP_377904012.1">
    <property type="nucleotide sequence ID" value="NZ_JBHRZS010000006.1"/>
</dbReference>
<dbReference type="EMBL" id="JBHRZS010000006">
    <property type="protein sequence ID" value="MFC3879514.1"/>
    <property type="molecule type" value="Genomic_DNA"/>
</dbReference>
<dbReference type="Proteomes" id="UP001595805">
    <property type="component" value="Unassembled WGS sequence"/>
</dbReference>
<name>A0ABV8AP55_9BACT</name>
<comment type="caution">
    <text evidence="1">The sequence shown here is derived from an EMBL/GenBank/DDBJ whole genome shotgun (WGS) entry which is preliminary data.</text>
</comment>
<organism evidence="1 2">
    <name type="scientific">Algoriphagus namhaensis</name>
    <dbReference type="NCBI Taxonomy" id="915353"/>
    <lineage>
        <taxon>Bacteria</taxon>
        <taxon>Pseudomonadati</taxon>
        <taxon>Bacteroidota</taxon>
        <taxon>Cytophagia</taxon>
        <taxon>Cytophagales</taxon>
        <taxon>Cyclobacteriaceae</taxon>
        <taxon>Algoriphagus</taxon>
    </lineage>
</organism>
<evidence type="ECO:0000313" key="1">
    <source>
        <dbReference type="EMBL" id="MFC3879514.1"/>
    </source>
</evidence>